<feature type="transmembrane region" description="Helical" evidence="1">
    <location>
        <begin position="701"/>
        <end position="720"/>
    </location>
</feature>
<keyword evidence="1" id="KW-0472">Membrane</keyword>
<accession>A0A376BUU7</accession>
<keyword evidence="3" id="KW-1185">Reference proteome</keyword>
<feature type="transmembrane region" description="Helical" evidence="1">
    <location>
        <begin position="670"/>
        <end position="689"/>
    </location>
</feature>
<dbReference type="EMBL" id="UFSO01000003">
    <property type="protein sequence ID" value="SSY80583.1"/>
    <property type="molecule type" value="Genomic_DNA"/>
</dbReference>
<dbReference type="GO" id="GO:0005886">
    <property type="term" value="C:plasma membrane"/>
    <property type="evidence" value="ECO:0007669"/>
    <property type="project" value="TreeGrafter"/>
</dbReference>
<dbReference type="InterPro" id="IPR050545">
    <property type="entry name" value="Mycobact_MmpL"/>
</dbReference>
<evidence type="ECO:0000313" key="2">
    <source>
        <dbReference type="EMBL" id="SSY80583.1"/>
    </source>
</evidence>
<organism evidence="2 3">
    <name type="scientific">Alysiella crassa</name>
    <dbReference type="NCBI Taxonomy" id="153491"/>
    <lineage>
        <taxon>Bacteria</taxon>
        <taxon>Pseudomonadati</taxon>
        <taxon>Pseudomonadota</taxon>
        <taxon>Betaproteobacteria</taxon>
        <taxon>Neisseriales</taxon>
        <taxon>Neisseriaceae</taxon>
        <taxon>Alysiella</taxon>
    </lineage>
</organism>
<feature type="transmembrane region" description="Helical" evidence="1">
    <location>
        <begin position="726"/>
        <end position="749"/>
    </location>
</feature>
<proteinExistence type="predicted"/>
<gene>
    <name evidence="2" type="ORF">NCTC10283_02143</name>
</gene>
<evidence type="ECO:0000256" key="1">
    <source>
        <dbReference type="SAM" id="Phobius"/>
    </source>
</evidence>
<dbReference type="Proteomes" id="UP000254209">
    <property type="component" value="Unassembled WGS sequence"/>
</dbReference>
<protein>
    <submittedName>
        <fullName evidence="2">Predicted exporter</fullName>
    </submittedName>
</protein>
<keyword evidence="1" id="KW-0812">Transmembrane</keyword>
<feature type="transmembrane region" description="Helical" evidence="1">
    <location>
        <begin position="247"/>
        <end position="265"/>
    </location>
</feature>
<feature type="transmembrane region" description="Helical" evidence="1">
    <location>
        <begin position="298"/>
        <end position="318"/>
    </location>
</feature>
<dbReference type="STRING" id="1120980.GCA_000745955_00968"/>
<name>A0A376BUU7_9NEIS</name>
<keyword evidence="1" id="KW-1133">Transmembrane helix</keyword>
<feature type="transmembrane region" description="Helical" evidence="1">
    <location>
        <begin position="272"/>
        <end position="292"/>
    </location>
</feature>
<dbReference type="SUPFAM" id="SSF82866">
    <property type="entry name" value="Multidrug efflux transporter AcrB transmembrane domain"/>
    <property type="match status" value="2"/>
</dbReference>
<feature type="transmembrane region" description="Helical" evidence="1">
    <location>
        <begin position="645"/>
        <end position="664"/>
    </location>
</feature>
<feature type="transmembrane region" description="Helical" evidence="1">
    <location>
        <begin position="620"/>
        <end position="638"/>
    </location>
</feature>
<dbReference type="PANTHER" id="PTHR33406:SF13">
    <property type="entry name" value="MEMBRANE PROTEIN YDFJ"/>
    <property type="match status" value="1"/>
</dbReference>
<dbReference type="AlphaFoldDB" id="A0A376BUU7"/>
<dbReference type="PANTHER" id="PTHR33406">
    <property type="entry name" value="MEMBRANE PROTEIN MJ1562-RELATED"/>
    <property type="match status" value="1"/>
</dbReference>
<reference evidence="2 3" key="1">
    <citation type="submission" date="2018-06" db="EMBL/GenBank/DDBJ databases">
        <authorList>
            <consortium name="Pathogen Informatics"/>
            <person name="Doyle S."/>
        </authorList>
    </citation>
    <scope>NUCLEOTIDE SEQUENCE [LARGE SCALE GENOMIC DNA]</scope>
    <source>
        <strain evidence="2 3">NCTC10283</strain>
    </source>
</reference>
<evidence type="ECO:0000313" key="3">
    <source>
        <dbReference type="Proteomes" id="UP000254209"/>
    </source>
</evidence>
<feature type="transmembrane region" description="Helical" evidence="1">
    <location>
        <begin position="371"/>
        <end position="394"/>
    </location>
</feature>
<feature type="transmembrane region" description="Helical" evidence="1">
    <location>
        <begin position="339"/>
        <end position="359"/>
    </location>
</feature>
<sequence length="755" mass="81868">MKSMKLLSKSYAVLCILLAVWLGAQFVQHTPIQTQLTALLPQHNTSDPVWLAADQAQEKQLNQQIIVLVGADNPDKAFESAAQVAQRWQQSGLFAAVDSQIEPDVAALRQSLTSLGAATLPAEQVHQLYENPQQYFTERAEAAANPFSGSLLSLEDDWLGFSRFVLQKQSSSQLLWHNEHAMLYTERDGKTWVWLRARLPNTTPNIALLNLLHKSKTQAQAEHYQILATGGALFAAHAKQNAERESSLMSAVGLSLTFALLLAVFRSWRVLAVGLPLAVGVLVGLVATVAVFGEIHTLTLVVGTSLVGVLVDFPLHWLAPSLFRQPENAWHGAESMRRVLPSFVISLAITVLGYALLWFTPLPVLRQTAVFSAAALLGAVAATVCFLPPLFARYQAKTWQISWANLSNHNVVRQWRLLAAILAIFLCIGASKSQWQDDIRQWANLPPDLLADAQHIAQISGMGASKTILLRADSADKLLKLNQQVEQKLHQHGFTQTQSLHQWLLPSDEQMALKNQLAKLARQPEQFAPLVDLGVPPETVQAALNQAASAPVVALADSLAAPQAEGFRDLYLGEISGQFASVLRVGGDDVAAVALPDGAMWLDKRAHLNQQFSETRFQAAWLKILSFALAWVMLWWRFGWRRGSLMLAVAVAAVLGTIGALGWLGVAVGLFAMFGLLLAAAIGVDYAVYTLTAPESKTARLAGITLAAATTSISFILLMFSTTPAVASFGLSVAIGVGLSWLGAVGLLCGQTDKP</sequence>
<dbReference type="Gene3D" id="1.20.1640.10">
    <property type="entry name" value="Multidrug efflux transporter AcrB transmembrane domain"/>
    <property type="match status" value="2"/>
</dbReference>